<dbReference type="GO" id="GO:0004674">
    <property type="term" value="F:protein serine/threonine kinase activity"/>
    <property type="evidence" value="ECO:0007669"/>
    <property type="project" value="InterPro"/>
</dbReference>
<protein>
    <submittedName>
        <fullName evidence="6">Protein kinase</fullName>
    </submittedName>
</protein>
<name>A0AAP3CNC2_BACMO</name>
<dbReference type="PANTHER" id="PTHR24348:SF22">
    <property type="entry name" value="NON-SPECIFIC SERINE_THREONINE PROTEIN KINASE"/>
    <property type="match status" value="1"/>
</dbReference>
<evidence type="ECO:0000256" key="2">
    <source>
        <dbReference type="ARBA" id="ARBA00022741"/>
    </source>
</evidence>
<evidence type="ECO:0000259" key="5">
    <source>
        <dbReference type="PROSITE" id="PS50011"/>
    </source>
</evidence>
<reference evidence="6" key="1">
    <citation type="submission" date="2022-02" db="EMBL/GenBank/DDBJ databases">
        <title>Crop Bioprotection Bacillus Genome Sequencing.</title>
        <authorList>
            <person name="Dunlap C."/>
        </authorList>
    </citation>
    <scope>NUCLEOTIDE SEQUENCE</scope>
    <source>
        <strain evidence="6">CK3O2B-54A</strain>
    </source>
</reference>
<dbReference type="InterPro" id="IPR000719">
    <property type="entry name" value="Prot_kinase_dom"/>
</dbReference>
<dbReference type="InterPro" id="IPR045269">
    <property type="entry name" value="Atg1-like"/>
</dbReference>
<dbReference type="AlphaFoldDB" id="A0AAP3CNC2"/>
<sequence>MSSNTEQNLYYYTMPLAKSNLRDFLIQYRQDNPGFMDDETAVFYFNQLLDGISFAHREGVIHRDLKPENILVFEEEGKEVLKLSDFGFGKYLNGDTFLTKTQTALGTNFYAPPEQLKDSKNTDETADIYSLGVILYELLTYDHPAYINIERLNNSKLKFIVNKATKGRKENRFHSIEEMKDRINMVMGYNNALKSTTKQFQSVYDIYNNKYEEIYMREIVDILLENNLDFILYTEKFMNMDEDDIAIMAVDFPDDFSEVVENFLSLIQGDHPFSFTDKLANMIVYKIFPVMRDTDFDLYEKAFKTLLIMAFRHNRFYIAKVIEDEILTAENNQQIITIGDVLKENPQPSKWLYKHFKEKHKLCRYISDKFDQLL</sequence>
<dbReference type="PANTHER" id="PTHR24348">
    <property type="entry name" value="SERINE/THREONINE-PROTEIN KINASE UNC-51-RELATED"/>
    <property type="match status" value="1"/>
</dbReference>
<evidence type="ECO:0000256" key="4">
    <source>
        <dbReference type="ARBA" id="ARBA00022840"/>
    </source>
</evidence>
<evidence type="ECO:0000313" key="7">
    <source>
        <dbReference type="Proteomes" id="UP001075387"/>
    </source>
</evidence>
<keyword evidence="3 6" id="KW-0418">Kinase</keyword>
<dbReference type="Gene3D" id="1.10.510.10">
    <property type="entry name" value="Transferase(Phosphotransferase) domain 1"/>
    <property type="match status" value="1"/>
</dbReference>
<dbReference type="GO" id="GO:0005829">
    <property type="term" value="C:cytosol"/>
    <property type="evidence" value="ECO:0007669"/>
    <property type="project" value="TreeGrafter"/>
</dbReference>
<keyword evidence="1" id="KW-0808">Transferase</keyword>
<comment type="caution">
    <text evidence="6">The sequence shown here is derived from an EMBL/GenBank/DDBJ whole genome shotgun (WGS) entry which is preliminary data.</text>
</comment>
<proteinExistence type="predicted"/>
<dbReference type="InterPro" id="IPR008271">
    <property type="entry name" value="Ser/Thr_kinase_AS"/>
</dbReference>
<accession>A0AAP3CNC2</accession>
<evidence type="ECO:0000256" key="3">
    <source>
        <dbReference type="ARBA" id="ARBA00022777"/>
    </source>
</evidence>
<dbReference type="InterPro" id="IPR011009">
    <property type="entry name" value="Kinase-like_dom_sf"/>
</dbReference>
<dbReference type="EMBL" id="JALAQA010000001">
    <property type="protein sequence ID" value="MCY8508290.1"/>
    <property type="molecule type" value="Genomic_DNA"/>
</dbReference>
<evidence type="ECO:0000256" key="1">
    <source>
        <dbReference type="ARBA" id="ARBA00022679"/>
    </source>
</evidence>
<dbReference type="PROSITE" id="PS00108">
    <property type="entry name" value="PROTEIN_KINASE_ST"/>
    <property type="match status" value="1"/>
</dbReference>
<dbReference type="SUPFAM" id="SSF56112">
    <property type="entry name" value="Protein kinase-like (PK-like)"/>
    <property type="match status" value="1"/>
</dbReference>
<organism evidence="6 7">
    <name type="scientific">Bacillus mojavensis</name>
    <dbReference type="NCBI Taxonomy" id="72360"/>
    <lineage>
        <taxon>Bacteria</taxon>
        <taxon>Bacillati</taxon>
        <taxon>Bacillota</taxon>
        <taxon>Bacilli</taxon>
        <taxon>Bacillales</taxon>
        <taxon>Bacillaceae</taxon>
        <taxon>Bacillus</taxon>
    </lineage>
</organism>
<dbReference type="GO" id="GO:0005776">
    <property type="term" value="C:autophagosome"/>
    <property type="evidence" value="ECO:0007669"/>
    <property type="project" value="TreeGrafter"/>
</dbReference>
<feature type="domain" description="Protein kinase" evidence="5">
    <location>
        <begin position="1"/>
        <end position="207"/>
    </location>
</feature>
<dbReference type="Pfam" id="PF00069">
    <property type="entry name" value="Pkinase"/>
    <property type="match status" value="1"/>
</dbReference>
<dbReference type="GO" id="GO:0000407">
    <property type="term" value="C:phagophore assembly site"/>
    <property type="evidence" value="ECO:0007669"/>
    <property type="project" value="TreeGrafter"/>
</dbReference>
<gene>
    <name evidence="6" type="ORF">MOD07_01745</name>
</gene>
<dbReference type="GO" id="GO:0016020">
    <property type="term" value="C:membrane"/>
    <property type="evidence" value="ECO:0007669"/>
    <property type="project" value="TreeGrafter"/>
</dbReference>
<dbReference type="SMART" id="SM00220">
    <property type="entry name" value="S_TKc"/>
    <property type="match status" value="1"/>
</dbReference>
<keyword evidence="4" id="KW-0067">ATP-binding</keyword>
<dbReference type="GO" id="GO:0005524">
    <property type="term" value="F:ATP binding"/>
    <property type="evidence" value="ECO:0007669"/>
    <property type="project" value="UniProtKB-KW"/>
</dbReference>
<dbReference type="Proteomes" id="UP001075387">
    <property type="component" value="Unassembled WGS sequence"/>
</dbReference>
<dbReference type="PROSITE" id="PS50011">
    <property type="entry name" value="PROTEIN_KINASE_DOM"/>
    <property type="match status" value="1"/>
</dbReference>
<evidence type="ECO:0000313" key="6">
    <source>
        <dbReference type="EMBL" id="MCY8508290.1"/>
    </source>
</evidence>
<keyword evidence="2" id="KW-0547">Nucleotide-binding</keyword>